<protein>
    <submittedName>
        <fullName evidence="2">Uncharacterized protein</fullName>
    </submittedName>
</protein>
<feature type="region of interest" description="Disordered" evidence="1">
    <location>
        <begin position="174"/>
        <end position="206"/>
    </location>
</feature>
<gene>
    <name evidence="2" type="ORF">KIN20_037982</name>
</gene>
<dbReference type="Proteomes" id="UP001196413">
    <property type="component" value="Unassembled WGS sequence"/>
</dbReference>
<evidence type="ECO:0000313" key="2">
    <source>
        <dbReference type="EMBL" id="KAJ1374876.1"/>
    </source>
</evidence>
<comment type="caution">
    <text evidence="2">The sequence shown here is derived from an EMBL/GenBank/DDBJ whole genome shotgun (WGS) entry which is preliminary data.</text>
</comment>
<reference evidence="2" key="1">
    <citation type="submission" date="2021-06" db="EMBL/GenBank/DDBJ databases">
        <title>Parelaphostrongylus tenuis whole genome reference sequence.</title>
        <authorList>
            <person name="Garwood T.J."/>
            <person name="Larsen P.A."/>
            <person name="Fountain-Jones N.M."/>
            <person name="Garbe J.R."/>
            <person name="Macchietto M.G."/>
            <person name="Kania S.A."/>
            <person name="Gerhold R.W."/>
            <person name="Richards J.E."/>
            <person name="Wolf T.M."/>
        </authorList>
    </citation>
    <scope>NUCLEOTIDE SEQUENCE</scope>
    <source>
        <strain evidence="2">MNPRO001-30</strain>
        <tissue evidence="2">Meninges</tissue>
    </source>
</reference>
<evidence type="ECO:0000256" key="1">
    <source>
        <dbReference type="SAM" id="MobiDB-lite"/>
    </source>
</evidence>
<dbReference type="AlphaFoldDB" id="A0AAD5REZ9"/>
<sequence>MWRDTIGPQYRPSRCNQFEVDARTKSTDSGKSQKAVTSRCQYGMSSSKVAITQNNIVEPFINGEPQSTAAQNVFVPSNTTFTHSLSTFTSSGIHCNTENPMIMRYTAERIVFSAINLGRQPIPSEVNYLPSFTRQCQNIFLGSNVVDRQVLVTPLNATSNIVRHDEGKELVSLSDQDTKGLQNEQYQSSAKNPRQQKLAETDVLNDNQFEDQYSETKEENSRGSLLDCSSSTRKFHLKSSQRK</sequence>
<dbReference type="EMBL" id="JAHQIW010007494">
    <property type="protein sequence ID" value="KAJ1374876.1"/>
    <property type="molecule type" value="Genomic_DNA"/>
</dbReference>
<feature type="compositionally biased region" description="Polar residues" evidence="1">
    <location>
        <begin position="174"/>
        <end position="195"/>
    </location>
</feature>
<proteinExistence type="predicted"/>
<organism evidence="2 3">
    <name type="scientific">Parelaphostrongylus tenuis</name>
    <name type="common">Meningeal worm</name>
    <dbReference type="NCBI Taxonomy" id="148309"/>
    <lineage>
        <taxon>Eukaryota</taxon>
        <taxon>Metazoa</taxon>
        <taxon>Ecdysozoa</taxon>
        <taxon>Nematoda</taxon>
        <taxon>Chromadorea</taxon>
        <taxon>Rhabditida</taxon>
        <taxon>Rhabditina</taxon>
        <taxon>Rhabditomorpha</taxon>
        <taxon>Strongyloidea</taxon>
        <taxon>Metastrongylidae</taxon>
        <taxon>Parelaphostrongylus</taxon>
    </lineage>
</organism>
<evidence type="ECO:0000313" key="3">
    <source>
        <dbReference type="Proteomes" id="UP001196413"/>
    </source>
</evidence>
<name>A0AAD5REZ9_PARTN</name>
<accession>A0AAD5REZ9</accession>
<keyword evidence="3" id="KW-1185">Reference proteome</keyword>